<name>A0A2T5C132_9BACT</name>
<feature type="domain" description="DUF7033" evidence="1">
    <location>
        <begin position="96"/>
        <end position="185"/>
    </location>
</feature>
<dbReference type="Gene3D" id="3.20.20.370">
    <property type="entry name" value="Glycoside hydrolase/deacetylase"/>
    <property type="match status" value="1"/>
</dbReference>
<comment type="caution">
    <text evidence="2">The sequence shown here is derived from an EMBL/GenBank/DDBJ whole genome shotgun (WGS) entry which is preliminary data.</text>
</comment>
<reference evidence="2 3" key="1">
    <citation type="submission" date="2018-04" db="EMBL/GenBank/DDBJ databases">
        <title>Genomic Encyclopedia of Archaeal and Bacterial Type Strains, Phase II (KMG-II): from individual species to whole genera.</title>
        <authorList>
            <person name="Goeker M."/>
        </authorList>
    </citation>
    <scope>NUCLEOTIDE SEQUENCE [LARGE SCALE GENOMIC DNA]</scope>
    <source>
        <strain evidence="2 3">DSM 28823</strain>
    </source>
</reference>
<dbReference type="Pfam" id="PF23019">
    <property type="entry name" value="DUF7033"/>
    <property type="match status" value="1"/>
</dbReference>
<dbReference type="SUPFAM" id="SSF88713">
    <property type="entry name" value="Glycoside hydrolase/deacetylase"/>
    <property type="match status" value="1"/>
</dbReference>
<accession>A0A2T5C132</accession>
<dbReference type="EMBL" id="QAAD01000009">
    <property type="protein sequence ID" value="PTN08338.1"/>
    <property type="molecule type" value="Genomic_DNA"/>
</dbReference>
<dbReference type="OrthoDB" id="5573484at2"/>
<organism evidence="2 3">
    <name type="scientific">Mangrovibacterium marinum</name>
    <dbReference type="NCBI Taxonomy" id="1639118"/>
    <lineage>
        <taxon>Bacteria</taxon>
        <taxon>Pseudomonadati</taxon>
        <taxon>Bacteroidota</taxon>
        <taxon>Bacteroidia</taxon>
        <taxon>Marinilabiliales</taxon>
        <taxon>Prolixibacteraceae</taxon>
        <taxon>Mangrovibacterium</taxon>
    </lineage>
</organism>
<keyword evidence="3" id="KW-1185">Reference proteome</keyword>
<dbReference type="InterPro" id="IPR011330">
    <property type="entry name" value="Glyco_hydro/deAcase_b/a-brl"/>
</dbReference>
<proteinExistence type="predicted"/>
<protein>
    <recommendedName>
        <fullName evidence="1">DUF7033 domain-containing protein</fullName>
    </recommendedName>
</protein>
<evidence type="ECO:0000259" key="1">
    <source>
        <dbReference type="Pfam" id="PF23019"/>
    </source>
</evidence>
<gene>
    <name evidence="2" type="ORF">C8N47_10974</name>
</gene>
<dbReference type="Proteomes" id="UP000243525">
    <property type="component" value="Unassembled WGS sequence"/>
</dbReference>
<dbReference type="GO" id="GO:0005975">
    <property type="term" value="P:carbohydrate metabolic process"/>
    <property type="evidence" value="ECO:0007669"/>
    <property type="project" value="InterPro"/>
</dbReference>
<dbReference type="InterPro" id="IPR054297">
    <property type="entry name" value="DUF7033"/>
</dbReference>
<evidence type="ECO:0000313" key="3">
    <source>
        <dbReference type="Proteomes" id="UP000243525"/>
    </source>
</evidence>
<dbReference type="RefSeq" id="WP_107822482.1">
    <property type="nucleotide sequence ID" value="NZ_OY782574.1"/>
</dbReference>
<evidence type="ECO:0000313" key="2">
    <source>
        <dbReference type="EMBL" id="PTN08338.1"/>
    </source>
</evidence>
<sequence length="443" mass="51832">MIAVYANKITNRLRYIFELYFEELLKLPVSFTDDQRVFEREAGVRINYSNKEMSGKMLTMRPHSLLFQHGLEYQDLSAVEWQGQRCLFRSSGDSFLPFDPFAAGFFLVSRYEEYLERQFGKHGRYPARHSVLSRNNMLVQPVVNQWSRLIADQLKKHRPGLLIPEVRFNFLTTIDIDNAWAYKHKSLGRLIAASVKSVLRGKLDEFSERLRIWSGDDPDPYDTYGYIRQVYRGQEELLRFFFLVGRAGRYDRNVSPAKPGFRALVRDLSRDFETGLHPSYRSNCKKRELSREREVLEEIIGKPVVASRQHYLKLLFPGTYRRLIKAGIHEDYTLGYPETIGFRAGIASPFWFFDLKEDQKTNLRVYPFQCMDITLRDYMQKSPAEAIELLKKMMDEIKKSGGTFISLWHNESLSDAGNWKGWRVVFEELTAYAMALKNDGYSS</sequence>
<dbReference type="CDD" id="cd10931">
    <property type="entry name" value="CE4_u7"/>
    <property type="match status" value="1"/>
</dbReference>
<dbReference type="AlphaFoldDB" id="A0A2T5C132"/>